<dbReference type="EMBL" id="JAHMUF010000013">
    <property type="protein sequence ID" value="KAG7193244.1"/>
    <property type="molecule type" value="Genomic_DNA"/>
</dbReference>
<dbReference type="PANTHER" id="PTHR13145:SF0">
    <property type="entry name" value="E3 UBIQUITIN-PROTEIN LIGASE MARCHF6"/>
    <property type="match status" value="1"/>
</dbReference>
<evidence type="ECO:0000256" key="11">
    <source>
        <dbReference type="SAM" id="Phobius"/>
    </source>
</evidence>
<feature type="transmembrane region" description="Helical" evidence="11">
    <location>
        <begin position="1115"/>
        <end position="1132"/>
    </location>
</feature>
<keyword evidence="9 11" id="KW-0472">Membrane</keyword>
<feature type="transmembrane region" description="Helical" evidence="11">
    <location>
        <begin position="905"/>
        <end position="930"/>
    </location>
</feature>
<feature type="transmembrane region" description="Helical" evidence="11">
    <location>
        <begin position="51"/>
        <end position="73"/>
    </location>
</feature>
<protein>
    <recommendedName>
        <fullName evidence="4">RING-type E3 ubiquitin transferase</fullName>
        <ecNumber evidence="4">2.3.2.27</ecNumber>
    </recommendedName>
</protein>
<dbReference type="GO" id="GO:0005789">
    <property type="term" value="C:endoplasmic reticulum membrane"/>
    <property type="evidence" value="ECO:0007669"/>
    <property type="project" value="TreeGrafter"/>
</dbReference>
<keyword evidence="5" id="KW-0808">Transferase</keyword>
<dbReference type="GeneID" id="66114380"/>
<keyword evidence="7" id="KW-0833">Ubl conjugation pathway</keyword>
<comment type="pathway">
    <text evidence="3">Protein modification; protein ubiquitination.</text>
</comment>
<keyword evidence="13" id="KW-1185">Reference proteome</keyword>
<comment type="catalytic activity">
    <reaction evidence="1">
        <text>S-ubiquitinyl-[E2 ubiquitin-conjugating enzyme]-L-cysteine + [acceptor protein]-L-lysine = [E2 ubiquitin-conjugating enzyme]-L-cysteine + N(6)-ubiquitinyl-[acceptor protein]-L-lysine.</text>
        <dbReference type="EC" id="2.3.2.27"/>
    </reaction>
</comment>
<dbReference type="PANTHER" id="PTHR13145">
    <property type="entry name" value="SSM4 PROTEIN"/>
    <property type="match status" value="1"/>
</dbReference>
<evidence type="ECO:0000256" key="6">
    <source>
        <dbReference type="ARBA" id="ARBA00022692"/>
    </source>
</evidence>
<dbReference type="AlphaFoldDB" id="A0A9P8AI50"/>
<name>A0A9P8AI50_9ASCO</name>
<feature type="transmembrane region" description="Helical" evidence="11">
    <location>
        <begin position="680"/>
        <end position="697"/>
    </location>
</feature>
<comment type="subcellular location">
    <subcellularLocation>
        <location evidence="2">Membrane</location>
        <topology evidence="2">Multi-pass membrane protein</topology>
    </subcellularLocation>
</comment>
<evidence type="ECO:0000313" key="12">
    <source>
        <dbReference type="EMBL" id="KAG7193244.1"/>
    </source>
</evidence>
<feature type="transmembrane region" description="Helical" evidence="11">
    <location>
        <begin position="950"/>
        <end position="971"/>
    </location>
</feature>
<evidence type="ECO:0000256" key="8">
    <source>
        <dbReference type="ARBA" id="ARBA00022989"/>
    </source>
</evidence>
<dbReference type="RefSeq" id="XP_043048792.1">
    <property type="nucleotide sequence ID" value="XM_043191820.1"/>
</dbReference>
<evidence type="ECO:0000256" key="7">
    <source>
        <dbReference type="ARBA" id="ARBA00022786"/>
    </source>
</evidence>
<feature type="compositionally biased region" description="Acidic residues" evidence="10">
    <location>
        <begin position="268"/>
        <end position="284"/>
    </location>
</feature>
<feature type="transmembrane region" description="Helical" evidence="11">
    <location>
        <begin position="514"/>
        <end position="534"/>
    </location>
</feature>
<evidence type="ECO:0000256" key="9">
    <source>
        <dbReference type="ARBA" id="ARBA00023136"/>
    </source>
</evidence>
<evidence type="ECO:0000256" key="10">
    <source>
        <dbReference type="SAM" id="MobiDB-lite"/>
    </source>
</evidence>
<sequence>MEWLKHSKRTPARCDICNTEYQFQTIYDPSMPSRIPVSLVRAKIMSLIKNVALKVTSIVLAVTCILVEVPLFWTFTVRLLTWLIDGKLPDANGTFWEALKFGENNVDITLVDTMSGSSRLRKFYYEAAIVMYLGYFRGLGQILCCTLLVLVFYLQHQWVIRDDGFVMMLLRKVGKEPRSKLVDMIQQAISGLRNDAPNNGDARENLQRIESLVRVLNDLQAQQGANVTRDRQEALRRAIENGIPDTFGQAEPDDNETNAFFLRRDPITEDNDEYDGDNDEYDNDDDIDVVLGVQDLHEDNGSEAQDEIRANNDIHANDNGFAPPEPNHMVGHDPINEFDVGEGQNNNGDDPGAEDIGLDIFEFLGMGFNVKTPILVMVSLNLIFAVILSGVYLIPHILGNLVLSLARLWTVYLDPERLTIIPRFYTDDGYVIQTGYTVVDLTTFFVHEIFYKNLLVPYLDLFVHKYPTKLSWLQRGFVLSIGYVSIGLIIQMFMKSLVGGPKPIMGTPRTIYRVLFEFVATLKVLCVFSIEFFFSPAYCGWLLDFCFTPLFESNIVDVKQVDSVKVVKYNLFSTFQHVNPWTMLHLFVSSQDNSNVSWVSAIETSKSFSPFWRMFLYWFFGTVYAVILAVFVGMTRSQILRPGVLYFIRSPEDPNTRLIHSALVKPLKTQMFRVLYRGRVYTIFILIGIGSVVWNIQQWIMPTYFPMELGTSSSSILLPILAMTLYKVWSRNRVLLKEAHFQYWKYAFNVSCHKMRLSHFILGKPIPQERGTTVYRNVYYQFIEQPQPDYSNPMSMNQVQSAFAEDPQLKAVFVPNGNYMRVPDNDTTARKFIRKQFVAVTKDDRILYPEELEQIDAEERAKELRRQEEPDYLTTDSDGDGGILRPNHYTIVYQPPNFRNRWMGLIALLWVFALVLILSVLIVGFFLGNICCKILCELSYKGLGIAGKCLLSNKVNIVYALFGIVLEMYLFKEYDSYRRRTDMNNVGDNEVNVADVADAADEQDNDVEAGAGAGAALGILRSIGVIISSVWLLAIRLFWSIWVWVFCWNVPLKIILKRPFDYYFDFENDELSVPIIAMLWIFTLLSFAAGVFKLAHREDNTEFHSKYFRLWRHHFLNAIIDMAIALIVPVYTTGLFWTNNPQLHTASRSRFFILPVIVALQLSVRLIWILQLVWEMLCERVKNETYVQGRAIQNMNEEE</sequence>
<comment type="caution">
    <text evidence="12">The sequence shown here is derived from an EMBL/GenBank/DDBJ whole genome shotgun (WGS) entry which is preliminary data.</text>
</comment>
<evidence type="ECO:0000256" key="2">
    <source>
        <dbReference type="ARBA" id="ARBA00004141"/>
    </source>
</evidence>
<dbReference type="OrthoDB" id="1108038at2759"/>
<feature type="transmembrane region" description="Helical" evidence="11">
    <location>
        <begin position="1071"/>
        <end position="1094"/>
    </location>
</feature>
<reference evidence="12" key="1">
    <citation type="submission" date="2021-03" db="EMBL/GenBank/DDBJ databases">
        <authorList>
            <person name="Palmer J.M."/>
        </authorList>
    </citation>
    <scope>NUCLEOTIDE SEQUENCE</scope>
    <source>
        <strain evidence="12">ARV_011</strain>
    </source>
</reference>
<feature type="transmembrane region" description="Helical" evidence="11">
    <location>
        <begin position="615"/>
        <end position="634"/>
    </location>
</feature>
<accession>A0A9P8AI50</accession>
<dbReference type="GO" id="GO:0036503">
    <property type="term" value="P:ERAD pathway"/>
    <property type="evidence" value="ECO:0007669"/>
    <property type="project" value="TreeGrafter"/>
</dbReference>
<keyword evidence="8 11" id="KW-1133">Transmembrane helix</keyword>
<evidence type="ECO:0000313" key="13">
    <source>
        <dbReference type="Proteomes" id="UP000790833"/>
    </source>
</evidence>
<feature type="region of interest" description="Disordered" evidence="10">
    <location>
        <begin position="264"/>
        <end position="284"/>
    </location>
</feature>
<feature type="transmembrane region" description="Helical" evidence="11">
    <location>
        <begin position="1030"/>
        <end position="1051"/>
    </location>
</feature>
<keyword evidence="6 11" id="KW-0812">Transmembrane</keyword>
<evidence type="ECO:0000256" key="3">
    <source>
        <dbReference type="ARBA" id="ARBA00004906"/>
    </source>
</evidence>
<evidence type="ECO:0000256" key="1">
    <source>
        <dbReference type="ARBA" id="ARBA00000900"/>
    </source>
</evidence>
<evidence type="ECO:0000256" key="5">
    <source>
        <dbReference type="ARBA" id="ARBA00022679"/>
    </source>
</evidence>
<organism evidence="12 13">
    <name type="scientific">Scheffersomyces spartinae</name>
    <dbReference type="NCBI Taxonomy" id="45513"/>
    <lineage>
        <taxon>Eukaryota</taxon>
        <taxon>Fungi</taxon>
        <taxon>Dikarya</taxon>
        <taxon>Ascomycota</taxon>
        <taxon>Saccharomycotina</taxon>
        <taxon>Pichiomycetes</taxon>
        <taxon>Debaryomycetaceae</taxon>
        <taxon>Scheffersomyces</taxon>
    </lineage>
</organism>
<proteinExistence type="predicted"/>
<feature type="transmembrane region" description="Helical" evidence="11">
    <location>
        <begin position="129"/>
        <end position="154"/>
    </location>
</feature>
<feature type="transmembrane region" description="Helical" evidence="11">
    <location>
        <begin position="374"/>
        <end position="394"/>
    </location>
</feature>
<gene>
    <name evidence="12" type="ORF">KQ657_001006</name>
</gene>
<dbReference type="EC" id="2.3.2.27" evidence="4"/>
<evidence type="ECO:0000256" key="4">
    <source>
        <dbReference type="ARBA" id="ARBA00012483"/>
    </source>
</evidence>
<feature type="transmembrane region" description="Helical" evidence="11">
    <location>
        <begin position="1152"/>
        <end position="1174"/>
    </location>
</feature>
<dbReference type="Proteomes" id="UP000790833">
    <property type="component" value="Unassembled WGS sequence"/>
</dbReference>
<feature type="transmembrane region" description="Helical" evidence="11">
    <location>
        <begin position="472"/>
        <end position="493"/>
    </location>
</feature>
<dbReference type="GO" id="GO:0061630">
    <property type="term" value="F:ubiquitin protein ligase activity"/>
    <property type="evidence" value="ECO:0007669"/>
    <property type="project" value="UniProtKB-EC"/>
</dbReference>